<evidence type="ECO:0000256" key="1">
    <source>
        <dbReference type="SAM" id="Phobius"/>
    </source>
</evidence>
<keyword evidence="3" id="KW-1185">Reference proteome</keyword>
<keyword evidence="1" id="KW-0472">Membrane</keyword>
<gene>
    <name evidence="2" type="ORF">FRX97_03415</name>
</gene>
<feature type="transmembrane region" description="Helical" evidence="1">
    <location>
        <begin position="7"/>
        <end position="25"/>
    </location>
</feature>
<protein>
    <submittedName>
        <fullName evidence="2">DUF2892 domain-containing protein</fullName>
    </submittedName>
</protein>
<evidence type="ECO:0000313" key="3">
    <source>
        <dbReference type="Proteomes" id="UP000321168"/>
    </source>
</evidence>
<reference evidence="2 3" key="1">
    <citation type="submission" date="2019-08" db="EMBL/GenBank/DDBJ databases">
        <title>Genome of Luteibaculum oceani JCM 18817.</title>
        <authorList>
            <person name="Bowman J.P."/>
        </authorList>
    </citation>
    <scope>NUCLEOTIDE SEQUENCE [LARGE SCALE GENOMIC DNA]</scope>
    <source>
        <strain evidence="2 3">JCM 18817</strain>
    </source>
</reference>
<dbReference type="SUPFAM" id="SSF48452">
    <property type="entry name" value="TPR-like"/>
    <property type="match status" value="1"/>
</dbReference>
<dbReference type="EMBL" id="VORB01000002">
    <property type="protein sequence ID" value="TXC82156.1"/>
    <property type="molecule type" value="Genomic_DNA"/>
</dbReference>
<keyword evidence="1" id="KW-1133">Transmembrane helix</keyword>
<accession>A0A5C6VC46</accession>
<comment type="caution">
    <text evidence="2">The sequence shown here is derived from an EMBL/GenBank/DDBJ whole genome shotgun (WGS) entry which is preliminary data.</text>
</comment>
<name>A0A5C6VC46_9FLAO</name>
<dbReference type="Gene3D" id="1.25.40.10">
    <property type="entry name" value="Tetratricopeptide repeat domain"/>
    <property type="match status" value="1"/>
</dbReference>
<dbReference type="InterPro" id="IPR011990">
    <property type="entry name" value="TPR-like_helical_dom_sf"/>
</dbReference>
<dbReference type="RefSeq" id="WP_147013407.1">
    <property type="nucleotide sequence ID" value="NZ_VORB01000002.1"/>
</dbReference>
<dbReference type="AlphaFoldDB" id="A0A5C6VC46"/>
<dbReference type="OrthoDB" id="1119469at2"/>
<keyword evidence="1" id="KW-0812">Transmembrane</keyword>
<sequence length="173" mass="19756">MGKFNKEIKLVISIALTVWAVAQFAEGNIGYGILLVLAAAIVILLIFRNERILMAFYHLRKNDMDKAAQSIEKIKHPEKLVKSQEAYYYFLQGLLHSQSKGIGKAEKYFVKALNTGLRMKHDQAMAKLNLAGIYAAKRRKREALNYLNQAKKLDEKKLLSDQIKMLQSQMGRI</sequence>
<organism evidence="2 3">
    <name type="scientific">Luteibaculum oceani</name>
    <dbReference type="NCBI Taxonomy" id="1294296"/>
    <lineage>
        <taxon>Bacteria</taxon>
        <taxon>Pseudomonadati</taxon>
        <taxon>Bacteroidota</taxon>
        <taxon>Flavobacteriia</taxon>
        <taxon>Flavobacteriales</taxon>
        <taxon>Luteibaculaceae</taxon>
        <taxon>Luteibaculum</taxon>
    </lineage>
</organism>
<feature type="transmembrane region" description="Helical" evidence="1">
    <location>
        <begin position="31"/>
        <end position="47"/>
    </location>
</feature>
<evidence type="ECO:0000313" key="2">
    <source>
        <dbReference type="EMBL" id="TXC82156.1"/>
    </source>
</evidence>
<proteinExistence type="predicted"/>
<dbReference type="Proteomes" id="UP000321168">
    <property type="component" value="Unassembled WGS sequence"/>
</dbReference>